<keyword evidence="2" id="KW-0436">Ligase</keyword>
<dbReference type="InterPro" id="IPR042099">
    <property type="entry name" value="ANL_N_sf"/>
</dbReference>
<keyword evidence="6" id="KW-1185">Reference proteome</keyword>
<comment type="similarity">
    <text evidence="1">Belongs to the ATP-dependent AMP-binding enzyme family.</text>
</comment>
<name>A0A930VL82_9ACTN</name>
<dbReference type="Gene3D" id="3.30.300.30">
    <property type="match status" value="1"/>
</dbReference>
<evidence type="ECO:0000256" key="2">
    <source>
        <dbReference type="ARBA" id="ARBA00022598"/>
    </source>
</evidence>
<dbReference type="GO" id="GO:0031956">
    <property type="term" value="F:medium-chain fatty acid-CoA ligase activity"/>
    <property type="evidence" value="ECO:0007669"/>
    <property type="project" value="TreeGrafter"/>
</dbReference>
<proteinExistence type="inferred from homology"/>
<dbReference type="InterPro" id="IPR045851">
    <property type="entry name" value="AMP-bd_C_sf"/>
</dbReference>
<dbReference type="Proteomes" id="UP000660668">
    <property type="component" value="Unassembled WGS sequence"/>
</dbReference>
<evidence type="ECO:0000313" key="6">
    <source>
        <dbReference type="Proteomes" id="UP000660668"/>
    </source>
</evidence>
<dbReference type="Pfam" id="PF13193">
    <property type="entry name" value="AMP-binding_C"/>
    <property type="match status" value="1"/>
</dbReference>
<dbReference type="GO" id="GO:0006631">
    <property type="term" value="P:fatty acid metabolic process"/>
    <property type="evidence" value="ECO:0007669"/>
    <property type="project" value="TreeGrafter"/>
</dbReference>
<feature type="domain" description="AMP-binding enzyme C-terminal" evidence="4">
    <location>
        <begin position="457"/>
        <end position="530"/>
    </location>
</feature>
<dbReference type="Gene3D" id="3.40.50.12780">
    <property type="entry name" value="N-terminal domain of ligase-like"/>
    <property type="match status" value="1"/>
</dbReference>
<comment type="caution">
    <text evidence="5">The sequence shown here is derived from an EMBL/GenBank/DDBJ whole genome shotgun (WGS) entry which is preliminary data.</text>
</comment>
<dbReference type="PANTHER" id="PTHR43201:SF5">
    <property type="entry name" value="MEDIUM-CHAIN ACYL-COA LIGASE ACSF2, MITOCHONDRIAL"/>
    <property type="match status" value="1"/>
</dbReference>
<dbReference type="InterPro" id="IPR020845">
    <property type="entry name" value="AMP-binding_CS"/>
</dbReference>
<reference evidence="5" key="1">
    <citation type="submission" date="2020-11" db="EMBL/GenBank/DDBJ databases">
        <title>Nocardioides cynanchi sp. nov., isolated from soil of rhizosphere of Cynanchum wilfordii.</title>
        <authorList>
            <person name="Lee J.-S."/>
            <person name="Suh M.K."/>
            <person name="Kim J.-S."/>
        </authorList>
    </citation>
    <scope>NUCLEOTIDE SEQUENCE</scope>
    <source>
        <strain evidence="5">KCTC 19276</strain>
    </source>
</reference>
<dbReference type="InterPro" id="IPR025110">
    <property type="entry name" value="AMP-bd_C"/>
</dbReference>
<dbReference type="PANTHER" id="PTHR43201">
    <property type="entry name" value="ACYL-COA SYNTHETASE"/>
    <property type="match status" value="1"/>
</dbReference>
<dbReference type="EMBL" id="JADKPO010000003">
    <property type="protein sequence ID" value="MBF4766913.1"/>
    <property type="molecule type" value="Genomic_DNA"/>
</dbReference>
<accession>A0A930VL82</accession>
<evidence type="ECO:0000256" key="1">
    <source>
        <dbReference type="ARBA" id="ARBA00006432"/>
    </source>
</evidence>
<evidence type="ECO:0000259" key="4">
    <source>
        <dbReference type="Pfam" id="PF13193"/>
    </source>
</evidence>
<sequence length="547" mass="59407">MSLDPLLSTAANGRTAAQVLVKSGVLRPLLPSQLITLGRVLAAWGTGPAGGFHAMAVLDPDRDGLVDELGSLTFEQMHRRGNALARALAERGVGEGDAVAVMCRNHRGFVDATLGVAKLGADLLYLNTAFAGPQLVDVLERERPRAVVLDEEFAGLLDDTEVPLRLLAWTERSGPPDDDGLETIEDLVQRYPDADLAAPKRHARIVILTSGTTGTPKAAPRNEAGIGAAVSLLSRIPLRYGMRTHVAAPLFHTWGFAHFMLSALMGETVVLRRKFDPEECLRATESERCEAMVVIPVMLQRILALPQEVLDSYDLTRVEVVAASGSALPGDLALSWMDQFGDNLYNLYGSTEVAYASVAGPDDLREAPGSAGRPPYATVVKILDDEGRELPDGQPGRIFVGNKMLFEGYAGGGHKEVRDGLMASGDVGRFGLDGRLYVEGRDDEMIVSGGENVFPAEVEDCLSRHERVVEAAAIGVDDPDYGQRLRAFVVATGEVGEDELREWVRQNLARYKVPREFVFLDELPRNATGKILKRELADMGPERQHDR</sequence>
<dbReference type="SUPFAM" id="SSF56801">
    <property type="entry name" value="Acetyl-CoA synthetase-like"/>
    <property type="match status" value="1"/>
</dbReference>
<protein>
    <submittedName>
        <fullName evidence="5">AMP-binding protein</fullName>
    </submittedName>
</protein>
<evidence type="ECO:0000259" key="3">
    <source>
        <dbReference type="Pfam" id="PF00501"/>
    </source>
</evidence>
<gene>
    <name evidence="5" type="ORF">ISU10_03915</name>
</gene>
<dbReference type="InterPro" id="IPR000873">
    <property type="entry name" value="AMP-dep_synth/lig_dom"/>
</dbReference>
<feature type="domain" description="AMP-dependent synthetase/ligase" evidence="3">
    <location>
        <begin position="59"/>
        <end position="409"/>
    </location>
</feature>
<dbReference type="FunFam" id="3.30.300.30:FF:000008">
    <property type="entry name" value="2,3-dihydroxybenzoate-AMP ligase"/>
    <property type="match status" value="1"/>
</dbReference>
<dbReference type="PROSITE" id="PS00455">
    <property type="entry name" value="AMP_BINDING"/>
    <property type="match status" value="1"/>
</dbReference>
<dbReference type="AlphaFoldDB" id="A0A930VL82"/>
<evidence type="ECO:0000313" key="5">
    <source>
        <dbReference type="EMBL" id="MBF4766913.1"/>
    </source>
</evidence>
<dbReference type="Pfam" id="PF00501">
    <property type="entry name" value="AMP-binding"/>
    <property type="match status" value="1"/>
</dbReference>
<organism evidence="5 6">
    <name type="scientific">Nocardioides agariphilus</name>
    <dbReference type="NCBI Taxonomy" id="433664"/>
    <lineage>
        <taxon>Bacteria</taxon>
        <taxon>Bacillati</taxon>
        <taxon>Actinomycetota</taxon>
        <taxon>Actinomycetes</taxon>
        <taxon>Propionibacteriales</taxon>
        <taxon>Nocardioidaceae</taxon>
        <taxon>Nocardioides</taxon>
    </lineage>
</organism>